<feature type="transmembrane region" description="Helical" evidence="13">
    <location>
        <begin position="93"/>
        <end position="111"/>
    </location>
</feature>
<dbReference type="GO" id="GO:0003735">
    <property type="term" value="F:structural constituent of ribosome"/>
    <property type="evidence" value="ECO:0007669"/>
    <property type="project" value="InterPro"/>
</dbReference>
<keyword evidence="5 13" id="KW-1133">Transmembrane helix</keyword>
<dbReference type="GO" id="GO:0005765">
    <property type="term" value="C:lysosomal membrane"/>
    <property type="evidence" value="ECO:0007669"/>
    <property type="project" value="InterPro"/>
</dbReference>
<comment type="subunit">
    <text evidence="11">Component of the large ribosomal subunit. May bind IPO9 with low affinity.</text>
</comment>
<feature type="transmembrane region" description="Helical" evidence="13">
    <location>
        <begin position="547"/>
        <end position="569"/>
    </location>
</feature>
<feature type="transmembrane region" description="Helical" evidence="13">
    <location>
        <begin position="252"/>
        <end position="271"/>
    </location>
</feature>
<feature type="region of interest" description="Disordered" evidence="12">
    <location>
        <begin position="1"/>
        <end position="45"/>
    </location>
</feature>
<evidence type="ECO:0000259" key="15">
    <source>
        <dbReference type="Pfam" id="PF03868"/>
    </source>
</evidence>
<keyword evidence="17" id="KW-1185">Reference proteome</keyword>
<dbReference type="InterPro" id="IPR008991">
    <property type="entry name" value="Translation_prot_SH3-like_sf"/>
</dbReference>
<dbReference type="GO" id="GO:0005216">
    <property type="term" value="F:monoatomic ion channel activity"/>
    <property type="evidence" value="ECO:0007669"/>
    <property type="project" value="InterPro"/>
</dbReference>
<reference evidence="16" key="2">
    <citation type="submission" date="2021-08" db="EMBL/GenBank/DDBJ databases">
        <authorList>
            <person name="Eriksson T."/>
        </authorList>
    </citation>
    <scope>NUCLEOTIDE SEQUENCE</scope>
    <source>
        <strain evidence="16">Stoneville</strain>
        <tissue evidence="16">Whole head</tissue>
    </source>
</reference>
<evidence type="ECO:0000256" key="9">
    <source>
        <dbReference type="ARBA" id="ARBA00035233"/>
    </source>
</evidence>
<dbReference type="GO" id="GO:0005840">
    <property type="term" value="C:ribosome"/>
    <property type="evidence" value="ECO:0007669"/>
    <property type="project" value="UniProtKB-KW"/>
</dbReference>
<evidence type="ECO:0000256" key="11">
    <source>
        <dbReference type="ARBA" id="ARBA00046388"/>
    </source>
</evidence>
<accession>A0A8J6LME8</accession>
<dbReference type="InterPro" id="IPR005568">
    <property type="entry name" value="Ribosomal_uL6_N"/>
</dbReference>
<dbReference type="InterPro" id="IPR000915">
    <property type="entry name" value="60S_ribosomal_eL6"/>
</dbReference>
<dbReference type="EMBL" id="JABDTM020018357">
    <property type="protein sequence ID" value="KAH0818106.1"/>
    <property type="molecule type" value="Genomic_DNA"/>
</dbReference>
<dbReference type="Proteomes" id="UP000719412">
    <property type="component" value="Unassembled WGS sequence"/>
</dbReference>
<dbReference type="Pfam" id="PF01159">
    <property type="entry name" value="Ribosomal_L6e"/>
    <property type="match status" value="1"/>
</dbReference>
<name>A0A8J6LME8_TENMO</name>
<dbReference type="GO" id="GO:0006412">
    <property type="term" value="P:translation"/>
    <property type="evidence" value="ECO:0007669"/>
    <property type="project" value="InterPro"/>
</dbReference>
<comment type="subcellular location">
    <subcellularLocation>
        <location evidence="1">Membrane</location>
        <topology evidence="1">Multi-pass membrane protein</topology>
    </subcellularLocation>
</comment>
<dbReference type="FunFam" id="1.10.287.70:FF:000062">
    <property type="entry name" value="Two pore calcium channel protein 1"/>
    <property type="match status" value="1"/>
</dbReference>
<comment type="caution">
    <text evidence="16">The sequence shown here is derived from an EMBL/GenBank/DDBJ whole genome shotgun (WGS) entry which is preliminary data.</text>
</comment>
<dbReference type="FunFam" id="1.20.120.350:FF:000207">
    <property type="match status" value="1"/>
</dbReference>
<dbReference type="GO" id="GO:1990904">
    <property type="term" value="C:ribonucleoprotein complex"/>
    <property type="evidence" value="ECO:0007669"/>
    <property type="project" value="UniProtKB-KW"/>
</dbReference>
<dbReference type="PANTHER" id="PTHR46474">
    <property type="entry name" value="TWO PORE CALCIUM CHANNEL PROTEIN 1"/>
    <property type="match status" value="1"/>
</dbReference>
<dbReference type="Pfam" id="PF03868">
    <property type="entry name" value="Ribosomal_L6e_N"/>
    <property type="match status" value="1"/>
</dbReference>
<keyword evidence="7" id="KW-0687">Ribonucleoprotein</keyword>
<feature type="transmembrane region" description="Helical" evidence="13">
    <location>
        <begin position="160"/>
        <end position="178"/>
    </location>
</feature>
<feature type="domain" description="Ion transport" evidence="14">
    <location>
        <begin position="104"/>
        <end position="315"/>
    </location>
</feature>
<feature type="compositionally biased region" description="Basic and acidic residues" evidence="12">
    <location>
        <begin position="11"/>
        <end position="21"/>
    </location>
</feature>
<evidence type="ECO:0000256" key="10">
    <source>
        <dbReference type="ARBA" id="ARBA00035351"/>
    </source>
</evidence>
<feature type="transmembrane region" description="Helical" evidence="13">
    <location>
        <begin position="218"/>
        <end position="240"/>
    </location>
</feature>
<proteinExistence type="inferred from homology"/>
<reference evidence="16" key="1">
    <citation type="journal article" date="2020" name="J Insects Food Feed">
        <title>The yellow mealworm (Tenebrio molitor) genome: a resource for the emerging insects as food and feed industry.</title>
        <authorList>
            <person name="Eriksson T."/>
            <person name="Andere A."/>
            <person name="Kelstrup H."/>
            <person name="Emery V."/>
            <person name="Picard C."/>
        </authorList>
    </citation>
    <scope>NUCLEOTIDE SEQUENCE</scope>
    <source>
        <strain evidence="16">Stoneville</strain>
        <tissue evidence="16">Whole head</tissue>
    </source>
</reference>
<dbReference type="PANTHER" id="PTHR46474:SF1">
    <property type="entry name" value="TWO PORE CHANNEL PROTEIN 1"/>
    <property type="match status" value="1"/>
</dbReference>
<evidence type="ECO:0000256" key="5">
    <source>
        <dbReference type="ARBA" id="ARBA00022989"/>
    </source>
</evidence>
<dbReference type="GO" id="GO:0010008">
    <property type="term" value="C:endosome membrane"/>
    <property type="evidence" value="ECO:0007669"/>
    <property type="project" value="TreeGrafter"/>
</dbReference>
<protein>
    <recommendedName>
        <fullName evidence="9">Large ribosomal subunit protein eL6</fullName>
    </recommendedName>
    <alternativeName>
        <fullName evidence="10">60S ribosomal protein L6</fullName>
    </alternativeName>
</protein>
<dbReference type="InterPro" id="IPR011992">
    <property type="entry name" value="EF-hand-dom_pair"/>
</dbReference>
<dbReference type="SUPFAM" id="SSF47473">
    <property type="entry name" value="EF-hand"/>
    <property type="match status" value="1"/>
</dbReference>
<keyword evidence="3 13" id="KW-0812">Transmembrane</keyword>
<feature type="transmembrane region" description="Helical" evidence="13">
    <location>
        <begin position="431"/>
        <end position="449"/>
    </location>
</feature>
<dbReference type="InterPro" id="IPR041997">
    <property type="entry name" value="Ribosomal_eL6_KOW"/>
</dbReference>
<evidence type="ECO:0000259" key="14">
    <source>
        <dbReference type="Pfam" id="PF00520"/>
    </source>
</evidence>
<evidence type="ECO:0000256" key="13">
    <source>
        <dbReference type="SAM" id="Phobius"/>
    </source>
</evidence>
<evidence type="ECO:0000256" key="1">
    <source>
        <dbReference type="ARBA" id="ARBA00004141"/>
    </source>
</evidence>
<dbReference type="SUPFAM" id="SSF50104">
    <property type="entry name" value="Translation proteins SH3-like domain"/>
    <property type="match status" value="1"/>
</dbReference>
<feature type="transmembrane region" description="Helical" evidence="13">
    <location>
        <begin position="501"/>
        <end position="526"/>
    </location>
</feature>
<evidence type="ECO:0000256" key="12">
    <source>
        <dbReference type="SAM" id="MobiDB-lite"/>
    </source>
</evidence>
<evidence type="ECO:0000256" key="7">
    <source>
        <dbReference type="ARBA" id="ARBA00023274"/>
    </source>
</evidence>
<feature type="domain" description="Large ribosomal subunit protein uL6 N-terminal" evidence="15">
    <location>
        <begin position="781"/>
        <end position="831"/>
    </location>
</feature>
<comment type="similarity">
    <text evidence="2">Belongs to the eukaryotic ribosomal protein eL6 family.</text>
</comment>
<dbReference type="Gene3D" id="2.30.30.30">
    <property type="match status" value="1"/>
</dbReference>
<dbReference type="FunFam" id="2.30.30.30:FF:000014">
    <property type="entry name" value="60S ribosomal protein L6"/>
    <property type="match status" value="1"/>
</dbReference>
<evidence type="ECO:0000313" key="16">
    <source>
        <dbReference type="EMBL" id="KAH0818106.1"/>
    </source>
</evidence>
<gene>
    <name evidence="16" type="ORF">GEV33_004685</name>
</gene>
<evidence type="ECO:0000256" key="6">
    <source>
        <dbReference type="ARBA" id="ARBA00023136"/>
    </source>
</evidence>
<feature type="transmembrane region" description="Helical" evidence="13">
    <location>
        <begin position="283"/>
        <end position="306"/>
    </location>
</feature>
<keyword evidence="4" id="KW-0689">Ribosomal protein</keyword>
<comment type="function">
    <text evidence="8">Component of the large ribosomal subunit. The ribosome is a large ribonucleoprotein complex responsible for the synthesis of proteins in the cell.</text>
</comment>
<dbReference type="InterPro" id="IPR028801">
    <property type="entry name" value="TPC1_animal"/>
</dbReference>
<dbReference type="SUPFAM" id="SSF81324">
    <property type="entry name" value="Voltage-gated potassium channels"/>
    <property type="match status" value="2"/>
</dbReference>
<dbReference type="AlphaFoldDB" id="A0A8J6LME8"/>
<dbReference type="InterPro" id="IPR005821">
    <property type="entry name" value="Ion_trans_dom"/>
</dbReference>
<dbReference type="Gene3D" id="1.10.287.70">
    <property type="match status" value="2"/>
</dbReference>
<evidence type="ECO:0000256" key="4">
    <source>
        <dbReference type="ARBA" id="ARBA00022980"/>
    </source>
</evidence>
<dbReference type="GO" id="GO:0022832">
    <property type="term" value="F:voltage-gated channel activity"/>
    <property type="evidence" value="ECO:0007669"/>
    <property type="project" value="InterPro"/>
</dbReference>
<evidence type="ECO:0000256" key="8">
    <source>
        <dbReference type="ARBA" id="ARBA00034092"/>
    </source>
</evidence>
<organism evidence="16 17">
    <name type="scientific">Tenebrio molitor</name>
    <name type="common">Yellow mealworm beetle</name>
    <dbReference type="NCBI Taxonomy" id="7067"/>
    <lineage>
        <taxon>Eukaryota</taxon>
        <taxon>Metazoa</taxon>
        <taxon>Ecdysozoa</taxon>
        <taxon>Arthropoda</taxon>
        <taxon>Hexapoda</taxon>
        <taxon>Insecta</taxon>
        <taxon>Pterygota</taxon>
        <taxon>Neoptera</taxon>
        <taxon>Endopterygota</taxon>
        <taxon>Coleoptera</taxon>
        <taxon>Polyphaga</taxon>
        <taxon>Cucujiformia</taxon>
        <taxon>Tenebrionidae</taxon>
        <taxon>Tenebrio</taxon>
    </lineage>
</organism>
<feature type="transmembrane region" description="Helical" evidence="13">
    <location>
        <begin position="649"/>
        <end position="673"/>
    </location>
</feature>
<evidence type="ECO:0000256" key="2">
    <source>
        <dbReference type="ARBA" id="ARBA00010592"/>
    </source>
</evidence>
<keyword evidence="6 13" id="KW-0472">Membrane</keyword>
<sequence>MATSRDSPDDDGYKRFTEDSHNVSYGSNDANPIDEMGSRSSLSRETTETVDHWEMNYHEAAIFLEEGENNEKFDSHPRHPSALPAYLLVHNSWYYGLDLAFSIILLLLALAESPSVHKFQLPVGVHGTLELVSLGVIGVELALKLRWIGWGMILKHKRTMVKGVTLFIMVLESVIVLVRQSSHFRVTRALRPIFLVDTRACGAVRRFIRQILQSLPPILDMLVLLLFFVCSYALLGYFLFSNHQTNLYFRTLSDSFVSMFVLLTTANFPDVMMPSYAISKWNAIFFISYISTVLYVLMNLMLAVVYETFTGIEKDKFRKLLLHKRKACQLAFRLLVSKQTPNMVRFKQFHGLMRYYSRRTSQRDIILIFRQLNTSGTGALTEDEFLGIYDAITLRWRLKDPPDPWFSAAWPPLRMFCRAARTVVTWEYFEHIVYVLIIGNGLAMFIRVLESSVSLEEGAKNFCASWDTYLFLTLFLVEALLRVVGLGWTEYISSGWNFFDLSVTLVALIGSLLLLVRPNLTVVVILRPLRLLRLFKLKKRYRDIFGTLVLLSPLMWSTAIVMMVMYYFFAIIGMELFSKYDLRNCCENTTVEDFYKYSANSSSAIGYYYLNNFSNLLISGVTLFELTVVNNWFIVMDAYASVAHPSSRIFFMLFYLFTMVVLTIVVASVLEAFRFRIQYKKQTSKRDEEQMLHEEVAVDWTSLQRQVQEPKLLEVLQMDFVPGGVTFYIGRRRRTRDVLQRHMYISEIAQWLQEAEEQERITGINFMAPTAKEEKKTETRYKSSKPRNYDLGNGVLRFSRTRMYHKKALYKFMGKKVKPTKKPVKPTFVTKEIGGEKNGKERKVYLKKRRNYYPTQDKIRKRPAKKTFKQHKRHLRTNLTPGTVCILLAGAHKGKRVVLLKQLYSGLLLVTGPMGINSCPLRRISQRYVIGTQTKVDVSGVKLPENINDEYFRRQREKRAKKEEGDIFQAKKEAYKVSDQRKADQKEVDKQVLDAIKKHPDRKVLLAYLSAMFGLRSSQYPHRMQF</sequence>
<evidence type="ECO:0000313" key="17">
    <source>
        <dbReference type="Proteomes" id="UP000719412"/>
    </source>
</evidence>
<dbReference type="InterPro" id="IPR014722">
    <property type="entry name" value="Rib_uL2_dom2"/>
</dbReference>
<feature type="transmembrane region" description="Helical" evidence="13">
    <location>
        <begin position="123"/>
        <end position="148"/>
    </location>
</feature>
<dbReference type="CDD" id="cd13156">
    <property type="entry name" value="KOW_RPL6"/>
    <property type="match status" value="1"/>
</dbReference>
<dbReference type="InterPro" id="IPR027359">
    <property type="entry name" value="Volt_channel_dom_sf"/>
</dbReference>
<dbReference type="Gene3D" id="1.20.120.350">
    <property type="entry name" value="Voltage-gated potassium channels. Chain C"/>
    <property type="match status" value="1"/>
</dbReference>
<dbReference type="Pfam" id="PF00520">
    <property type="entry name" value="Ion_trans"/>
    <property type="match status" value="2"/>
</dbReference>
<feature type="domain" description="Ion transport" evidence="14">
    <location>
        <begin position="427"/>
        <end position="673"/>
    </location>
</feature>
<evidence type="ECO:0000256" key="3">
    <source>
        <dbReference type="ARBA" id="ARBA00022692"/>
    </source>
</evidence>